<comment type="miscellaneous">
    <text evidence="5">In the reaction, the free carboxyl group of octanoic acid is attached via an amide linkage to the epsilon-amino group of a specific lysine residue of lipoyl domains of lipoate-dependent enzymes.</text>
</comment>
<dbReference type="RefSeq" id="WP_141886493.1">
    <property type="nucleotide sequence ID" value="NZ_BAAAUY010000012.1"/>
</dbReference>
<dbReference type="CDD" id="cd16444">
    <property type="entry name" value="LipB"/>
    <property type="match status" value="1"/>
</dbReference>
<sequence>MRFHPAPSRSTASPEFSAAPSFVVAGLSPNLVTYSAGLALQQEAAARLEAGVDTGTVLALEHEPVFTAGRRAERNEYPSDGTPVVPVNRGGRVTWHGPGQLVVYPVIRLTHGFGGADLVHALERALIATAAEFGVSGNLIEGRTGVWALPAAPGPLVPAKFAQIGIHVGRRIVSHGLALNCNNDLSPFDTFTPCGITDAGVASLTQLAGRTITPADALPALQVHLAPVLERFAA</sequence>
<dbReference type="EMBL" id="VFON01000001">
    <property type="protein sequence ID" value="TQL43134.1"/>
    <property type="molecule type" value="Genomic_DNA"/>
</dbReference>
<dbReference type="UniPathway" id="UPA00538">
    <property type="reaction ID" value="UER00592"/>
</dbReference>
<dbReference type="OrthoDB" id="9787061at2"/>
<feature type="binding site" evidence="5">
    <location>
        <begin position="176"/>
        <end position="178"/>
    </location>
    <ligand>
        <name>substrate</name>
    </ligand>
</feature>
<dbReference type="InterPro" id="IPR045864">
    <property type="entry name" value="aa-tRNA-synth_II/BPL/LPL"/>
</dbReference>
<reference evidence="7 8" key="1">
    <citation type="submission" date="2019-06" db="EMBL/GenBank/DDBJ databases">
        <title>Sequencing the genomes of 1000 actinobacteria strains.</title>
        <authorList>
            <person name="Klenk H.-P."/>
        </authorList>
    </citation>
    <scope>NUCLEOTIDE SEQUENCE [LARGE SCALE GENOMIC DNA]</scope>
    <source>
        <strain evidence="7 8">DSM 8803</strain>
    </source>
</reference>
<dbReference type="NCBIfam" id="NF010925">
    <property type="entry name" value="PRK14345.1"/>
    <property type="match status" value="1"/>
</dbReference>
<proteinExistence type="inferred from homology"/>
<feature type="site" description="Lowers pKa of active site Cys" evidence="5">
    <location>
        <position position="160"/>
    </location>
</feature>
<evidence type="ECO:0000256" key="4">
    <source>
        <dbReference type="ARBA" id="ARBA00024732"/>
    </source>
</evidence>
<evidence type="ECO:0000313" key="7">
    <source>
        <dbReference type="EMBL" id="TQL43134.1"/>
    </source>
</evidence>
<dbReference type="InterPro" id="IPR004143">
    <property type="entry name" value="BPL_LPL_catalytic"/>
</dbReference>
<dbReference type="Pfam" id="PF21948">
    <property type="entry name" value="LplA-B_cat"/>
    <property type="match status" value="1"/>
</dbReference>
<evidence type="ECO:0000259" key="6">
    <source>
        <dbReference type="PROSITE" id="PS51733"/>
    </source>
</evidence>
<keyword evidence="5" id="KW-0963">Cytoplasm</keyword>
<feature type="binding site" evidence="5">
    <location>
        <begin position="89"/>
        <end position="96"/>
    </location>
    <ligand>
        <name>substrate</name>
    </ligand>
</feature>
<dbReference type="EC" id="2.3.1.181" evidence="5"/>
<comment type="catalytic activity">
    <reaction evidence="5">
        <text>octanoyl-[ACP] + L-lysyl-[protein] = N(6)-octanoyl-L-lysyl-[protein] + holo-[ACP] + H(+)</text>
        <dbReference type="Rhea" id="RHEA:17665"/>
        <dbReference type="Rhea" id="RHEA-COMP:9636"/>
        <dbReference type="Rhea" id="RHEA-COMP:9685"/>
        <dbReference type="Rhea" id="RHEA-COMP:9752"/>
        <dbReference type="Rhea" id="RHEA-COMP:9928"/>
        <dbReference type="ChEBI" id="CHEBI:15378"/>
        <dbReference type="ChEBI" id="CHEBI:29969"/>
        <dbReference type="ChEBI" id="CHEBI:64479"/>
        <dbReference type="ChEBI" id="CHEBI:78463"/>
        <dbReference type="ChEBI" id="CHEBI:78809"/>
        <dbReference type="EC" id="2.3.1.181"/>
    </reaction>
</comment>
<organism evidence="7 8">
    <name type="scientific">Leucobacter komagatae</name>
    <dbReference type="NCBI Taxonomy" id="55969"/>
    <lineage>
        <taxon>Bacteria</taxon>
        <taxon>Bacillati</taxon>
        <taxon>Actinomycetota</taxon>
        <taxon>Actinomycetes</taxon>
        <taxon>Micrococcales</taxon>
        <taxon>Microbacteriaceae</taxon>
        <taxon>Leucobacter</taxon>
    </lineage>
</organism>
<name>A0A542Y4X1_9MICO</name>
<dbReference type="Proteomes" id="UP000319094">
    <property type="component" value="Unassembled WGS sequence"/>
</dbReference>
<evidence type="ECO:0000256" key="2">
    <source>
        <dbReference type="ARBA" id="ARBA00022679"/>
    </source>
</evidence>
<feature type="domain" description="BPL/LPL catalytic" evidence="6">
    <location>
        <begin position="51"/>
        <end position="233"/>
    </location>
</feature>
<dbReference type="InterPro" id="IPR000544">
    <property type="entry name" value="Octanoyltransferase"/>
</dbReference>
<protein>
    <recommendedName>
        <fullName evidence="5">Octanoyltransferase</fullName>
        <ecNumber evidence="5">2.3.1.181</ecNumber>
    </recommendedName>
    <alternativeName>
        <fullName evidence="5">Lipoate-protein ligase B</fullName>
    </alternativeName>
    <alternativeName>
        <fullName evidence="5">Lipoyl/octanoyl transferase</fullName>
    </alternativeName>
    <alternativeName>
        <fullName evidence="5">Octanoyl-[acyl-carrier-protein]-protein N-octanoyltransferase</fullName>
    </alternativeName>
</protein>
<comment type="caution">
    <text evidence="5">Lacks conserved residue(s) required for the propagation of feature annotation.</text>
</comment>
<dbReference type="SUPFAM" id="SSF55681">
    <property type="entry name" value="Class II aaRS and biotin synthetases"/>
    <property type="match status" value="1"/>
</dbReference>
<dbReference type="PROSITE" id="PS51733">
    <property type="entry name" value="BPL_LPL_CATALYTIC"/>
    <property type="match status" value="1"/>
</dbReference>
<dbReference type="GO" id="GO:0033819">
    <property type="term" value="F:lipoyl(octanoyl) transferase activity"/>
    <property type="evidence" value="ECO:0007669"/>
    <property type="project" value="UniProtKB-EC"/>
</dbReference>
<comment type="subcellular location">
    <subcellularLocation>
        <location evidence="5">Cytoplasm</location>
    </subcellularLocation>
</comment>
<dbReference type="HAMAP" id="MF_00013">
    <property type="entry name" value="LipB"/>
    <property type="match status" value="1"/>
</dbReference>
<evidence type="ECO:0000313" key="8">
    <source>
        <dbReference type="Proteomes" id="UP000319094"/>
    </source>
</evidence>
<comment type="caution">
    <text evidence="7">The sequence shown here is derived from an EMBL/GenBank/DDBJ whole genome shotgun (WGS) entry which is preliminary data.</text>
</comment>
<feature type="active site" description="Acyl-thioester intermediate" evidence="5">
    <location>
        <position position="194"/>
    </location>
</feature>
<dbReference type="PANTHER" id="PTHR10993:SF7">
    <property type="entry name" value="LIPOYLTRANSFERASE 2, MITOCHONDRIAL-RELATED"/>
    <property type="match status" value="1"/>
</dbReference>
<evidence type="ECO:0000256" key="1">
    <source>
        <dbReference type="ARBA" id="ARBA00004821"/>
    </source>
</evidence>
<dbReference type="NCBIfam" id="TIGR00214">
    <property type="entry name" value="lipB"/>
    <property type="match status" value="1"/>
</dbReference>
<gene>
    <name evidence="5" type="primary">lipB</name>
    <name evidence="7" type="ORF">FB468_1149</name>
</gene>
<dbReference type="PROSITE" id="PS01313">
    <property type="entry name" value="LIPB"/>
    <property type="match status" value="1"/>
</dbReference>
<keyword evidence="8" id="KW-1185">Reference proteome</keyword>
<dbReference type="GO" id="GO:0009249">
    <property type="term" value="P:protein lipoylation"/>
    <property type="evidence" value="ECO:0007669"/>
    <property type="project" value="InterPro"/>
</dbReference>
<dbReference type="InterPro" id="IPR020605">
    <property type="entry name" value="Octanoyltransferase_CS"/>
</dbReference>
<comment type="pathway">
    <text evidence="1 5">Protein modification; protein lipoylation via endogenous pathway; protein N(6)-(lipoyl)lysine from octanoyl-[acyl-carrier-protein]: step 1/2.</text>
</comment>
<keyword evidence="2 5" id="KW-0808">Transferase</keyword>
<keyword evidence="3 5" id="KW-0012">Acyltransferase</keyword>
<dbReference type="PANTHER" id="PTHR10993">
    <property type="entry name" value="OCTANOYLTRANSFERASE"/>
    <property type="match status" value="1"/>
</dbReference>
<dbReference type="Gene3D" id="3.30.930.10">
    <property type="entry name" value="Bira Bifunctional Protein, Domain 2"/>
    <property type="match status" value="1"/>
</dbReference>
<evidence type="ECO:0000256" key="3">
    <source>
        <dbReference type="ARBA" id="ARBA00023315"/>
    </source>
</evidence>
<accession>A0A542Y4X1</accession>
<comment type="function">
    <text evidence="4 5">Catalyzes the transfer of endogenously produced octanoic acid from octanoyl-acyl-carrier-protein onto the lipoyl domains of lipoate-dependent enzymes. Lipoyl-ACP can also act as a substrate although octanoyl-ACP is likely to be the physiological substrate.</text>
</comment>
<dbReference type="GO" id="GO:0005737">
    <property type="term" value="C:cytoplasm"/>
    <property type="evidence" value="ECO:0007669"/>
    <property type="project" value="UniProtKB-SubCell"/>
</dbReference>
<dbReference type="AlphaFoldDB" id="A0A542Y4X1"/>
<comment type="similarity">
    <text evidence="5">Belongs to the LipB family.</text>
</comment>
<evidence type="ECO:0000256" key="5">
    <source>
        <dbReference type="HAMAP-Rule" id="MF_00013"/>
    </source>
</evidence>